<protein>
    <recommendedName>
        <fullName evidence="2">DUF8151 domain-containing protein</fullName>
    </recommendedName>
</protein>
<dbReference type="AlphaFoldDB" id="A0A1I6PAE4"/>
<keyword evidence="1" id="KW-1133">Transmembrane helix</keyword>
<reference evidence="4" key="1">
    <citation type="submission" date="2016-10" db="EMBL/GenBank/DDBJ databases">
        <authorList>
            <person name="Varghese N."/>
            <person name="Submissions S."/>
        </authorList>
    </citation>
    <scope>NUCLEOTIDE SEQUENCE [LARGE SCALE GENOMIC DNA]</scope>
    <source>
        <strain evidence="4">DSM 22427</strain>
    </source>
</reference>
<dbReference type="EMBL" id="FOZS01000001">
    <property type="protein sequence ID" value="SFS37123.1"/>
    <property type="molecule type" value="Genomic_DNA"/>
</dbReference>
<keyword evidence="4" id="KW-1185">Reference proteome</keyword>
<evidence type="ECO:0000313" key="4">
    <source>
        <dbReference type="Proteomes" id="UP000199199"/>
    </source>
</evidence>
<dbReference type="Proteomes" id="UP000199199">
    <property type="component" value="Unassembled WGS sequence"/>
</dbReference>
<keyword evidence="1" id="KW-0472">Membrane</keyword>
<evidence type="ECO:0000259" key="2">
    <source>
        <dbReference type="Pfam" id="PF26478"/>
    </source>
</evidence>
<accession>A0A1I6PAE4</accession>
<evidence type="ECO:0000256" key="1">
    <source>
        <dbReference type="SAM" id="Phobius"/>
    </source>
</evidence>
<feature type="transmembrane region" description="Helical" evidence="1">
    <location>
        <begin position="44"/>
        <end position="65"/>
    </location>
</feature>
<proteinExistence type="predicted"/>
<feature type="domain" description="DUF8151" evidence="2">
    <location>
        <begin position="3"/>
        <end position="73"/>
    </location>
</feature>
<name>A0A1I6PAE4_9EURY</name>
<evidence type="ECO:0000313" key="3">
    <source>
        <dbReference type="EMBL" id="SFS37123.1"/>
    </source>
</evidence>
<keyword evidence="1" id="KW-0812">Transmembrane</keyword>
<sequence>MNAELGVELVTLVLYTIGAGVLTAGGLVVEYASFQHIAASEGTLALWLAAIGFVMLYAGIYGIGYQKLLANLVRN</sequence>
<dbReference type="OrthoDB" id="205411at2157"/>
<dbReference type="InterPro" id="IPR058464">
    <property type="entry name" value="DUF8151"/>
</dbReference>
<organism evidence="3 4">
    <name type="scientific">Halostagnicola kamekurae</name>
    <dbReference type="NCBI Taxonomy" id="619731"/>
    <lineage>
        <taxon>Archaea</taxon>
        <taxon>Methanobacteriati</taxon>
        <taxon>Methanobacteriota</taxon>
        <taxon>Stenosarchaea group</taxon>
        <taxon>Halobacteria</taxon>
        <taxon>Halobacteriales</taxon>
        <taxon>Natrialbaceae</taxon>
        <taxon>Halostagnicola</taxon>
    </lineage>
</organism>
<dbReference type="RefSeq" id="WP_092900915.1">
    <property type="nucleotide sequence ID" value="NZ_FOZS01000001.1"/>
</dbReference>
<feature type="transmembrane region" description="Helical" evidence="1">
    <location>
        <begin position="12"/>
        <end position="32"/>
    </location>
</feature>
<gene>
    <name evidence="3" type="ORF">SAMN04488556_0426</name>
</gene>
<dbReference type="Pfam" id="PF26478">
    <property type="entry name" value="DUF8151"/>
    <property type="match status" value="1"/>
</dbReference>